<evidence type="ECO:0000256" key="1">
    <source>
        <dbReference type="SAM" id="Phobius"/>
    </source>
</evidence>
<feature type="transmembrane region" description="Helical" evidence="1">
    <location>
        <begin position="5"/>
        <end position="24"/>
    </location>
</feature>
<organism evidence="2 3">
    <name type="scientific">Heyndrickxia oleronia</name>
    <dbReference type="NCBI Taxonomy" id="38875"/>
    <lineage>
        <taxon>Bacteria</taxon>
        <taxon>Bacillati</taxon>
        <taxon>Bacillota</taxon>
        <taxon>Bacilli</taxon>
        <taxon>Bacillales</taxon>
        <taxon>Bacillaceae</taxon>
        <taxon>Heyndrickxia</taxon>
    </lineage>
</organism>
<feature type="transmembrane region" description="Helical" evidence="1">
    <location>
        <begin position="61"/>
        <end position="86"/>
    </location>
</feature>
<comment type="caution">
    <text evidence="2">The sequence shown here is derived from an EMBL/GenBank/DDBJ whole genome shotgun (WGS) entry which is preliminary data.</text>
</comment>
<evidence type="ECO:0000313" key="3">
    <source>
        <dbReference type="Proteomes" id="UP000189761"/>
    </source>
</evidence>
<sequence length="161" mass="18725">MVSFIVQIGIASTLFIFSSIAAWYEGSEIMDNPWEWRYSTPFTQLVKGGVSYANEILPLDYFVYAIKFQPTFPIIMLLTSLYLFIIIGHRLLKQRKKWFAYFLTFIGGSCVLVSYFTSSSPTVGGRMMFKLFLALGFFFLGIGLMSYFERFNRMKVKRRIN</sequence>
<dbReference type="RefSeq" id="WP_071977294.1">
    <property type="nucleotide sequence ID" value="NZ_CP065424.1"/>
</dbReference>
<name>A0A8E2I5P1_9BACI</name>
<keyword evidence="3" id="KW-1185">Reference proteome</keyword>
<feature type="transmembrane region" description="Helical" evidence="1">
    <location>
        <begin position="128"/>
        <end position="148"/>
    </location>
</feature>
<reference evidence="2 3" key="1">
    <citation type="submission" date="2017-01" db="EMBL/GenBank/DDBJ databases">
        <title>Draft genome sequence of Bacillus oleronius.</title>
        <authorList>
            <person name="Allam M."/>
        </authorList>
    </citation>
    <scope>NUCLEOTIDE SEQUENCE [LARGE SCALE GENOMIC DNA]</scope>
    <source>
        <strain evidence="2 3">DSM 9356</strain>
    </source>
</reference>
<protein>
    <recommendedName>
        <fullName evidence="4">DUF4306 domain-containing protein</fullName>
    </recommendedName>
</protein>
<dbReference type="InterPro" id="IPR025440">
    <property type="entry name" value="DUF4306"/>
</dbReference>
<evidence type="ECO:0008006" key="4">
    <source>
        <dbReference type="Google" id="ProtNLM"/>
    </source>
</evidence>
<dbReference type="EMBL" id="MTLA01000264">
    <property type="protein sequence ID" value="OOP66777.1"/>
    <property type="molecule type" value="Genomic_DNA"/>
</dbReference>
<gene>
    <name evidence="2" type="ORF">BWZ43_19025</name>
</gene>
<evidence type="ECO:0000313" key="2">
    <source>
        <dbReference type="EMBL" id="OOP66777.1"/>
    </source>
</evidence>
<proteinExistence type="predicted"/>
<keyword evidence="1" id="KW-0472">Membrane</keyword>
<keyword evidence="1" id="KW-0812">Transmembrane</keyword>
<feature type="transmembrane region" description="Helical" evidence="1">
    <location>
        <begin position="98"/>
        <end position="116"/>
    </location>
</feature>
<dbReference type="Proteomes" id="UP000189761">
    <property type="component" value="Unassembled WGS sequence"/>
</dbReference>
<dbReference type="Pfam" id="PF14154">
    <property type="entry name" value="DUF4306"/>
    <property type="match status" value="1"/>
</dbReference>
<keyword evidence="1" id="KW-1133">Transmembrane helix</keyword>
<accession>A0A8E2I5P1</accession>
<dbReference type="AlphaFoldDB" id="A0A8E2I5P1"/>